<reference evidence="1 2" key="1">
    <citation type="submission" date="2017-11" db="EMBL/GenBank/DDBJ databases">
        <title>De novo assembly and phasing of dikaryotic genomes from two isolates of Puccinia coronata f. sp. avenae, the causal agent of oat crown rust.</title>
        <authorList>
            <person name="Miller M.E."/>
            <person name="Zhang Y."/>
            <person name="Omidvar V."/>
            <person name="Sperschneider J."/>
            <person name="Schwessinger B."/>
            <person name="Raley C."/>
            <person name="Palmer J.M."/>
            <person name="Garnica D."/>
            <person name="Upadhyaya N."/>
            <person name="Rathjen J."/>
            <person name="Taylor J.M."/>
            <person name="Park R.F."/>
            <person name="Dodds P.N."/>
            <person name="Hirsch C.D."/>
            <person name="Kianian S.F."/>
            <person name="Figueroa M."/>
        </authorList>
    </citation>
    <scope>NUCLEOTIDE SEQUENCE [LARGE SCALE GENOMIC DNA]</scope>
    <source>
        <strain evidence="1">12SD80</strain>
    </source>
</reference>
<name>A0A2N5VFV4_9BASI</name>
<comment type="caution">
    <text evidence="1">The sequence shown here is derived from an EMBL/GenBank/DDBJ whole genome shotgun (WGS) entry which is preliminary data.</text>
</comment>
<dbReference type="Proteomes" id="UP000235392">
    <property type="component" value="Unassembled WGS sequence"/>
</dbReference>
<dbReference type="AlphaFoldDB" id="A0A2N5VFV4"/>
<accession>A0A2N5VFV4</accession>
<gene>
    <name evidence="1" type="ORF">PCASD_02792</name>
</gene>
<organism evidence="1 2">
    <name type="scientific">Puccinia coronata f. sp. avenae</name>
    <dbReference type="NCBI Taxonomy" id="200324"/>
    <lineage>
        <taxon>Eukaryota</taxon>
        <taxon>Fungi</taxon>
        <taxon>Dikarya</taxon>
        <taxon>Basidiomycota</taxon>
        <taxon>Pucciniomycotina</taxon>
        <taxon>Pucciniomycetes</taxon>
        <taxon>Pucciniales</taxon>
        <taxon>Pucciniaceae</taxon>
        <taxon>Puccinia</taxon>
    </lineage>
</organism>
<evidence type="ECO:0000313" key="1">
    <source>
        <dbReference type="EMBL" id="PLW48879.1"/>
    </source>
</evidence>
<proteinExistence type="predicted"/>
<dbReference type="EMBL" id="PGCI01000020">
    <property type="protein sequence ID" value="PLW48879.1"/>
    <property type="molecule type" value="Genomic_DNA"/>
</dbReference>
<sequence length="231" mass="26211">MKKSLASCNNLLQVYAHKEDTSNDQIVPTLIYSCTRNHTLEVLKVVHEARGIHKGKDNHASTFAHHYHSNTGNPKKAETTSKSHLAQSPQRLTLESFLVGLLKEFYAFYHKEEKKGLANYKPELYFTIEHARGIAQNLNQVDFDKINKIIGGEFIVGQMKMIIDYVQAYCSGDAYGKFLQERQDQHNHVVLEMNRLLAEKEKATADRLEGIQLQKDAAALAQDEAAQKARD</sequence>
<evidence type="ECO:0000313" key="2">
    <source>
        <dbReference type="Proteomes" id="UP000235392"/>
    </source>
</evidence>
<protein>
    <submittedName>
        <fullName evidence="1">Uncharacterized protein</fullName>
    </submittedName>
</protein>